<name>A0A427TX42_9BACI</name>
<evidence type="ECO:0000256" key="1">
    <source>
        <dbReference type="SAM" id="SignalP"/>
    </source>
</evidence>
<sequence>MRKTFYLIMLLLVTAIISGCSGDESDSDSKSLALPDETGKDIQFENMDQPALVFFFTGVG</sequence>
<dbReference type="RefSeq" id="WP_125478476.1">
    <property type="nucleotide sequence ID" value="NZ_RSFW01000003.1"/>
</dbReference>
<feature type="chain" id="PRO_5038819821" description="Redoxin domain-containing protein" evidence="1">
    <location>
        <begin position="23"/>
        <end position="60"/>
    </location>
</feature>
<dbReference type="PROSITE" id="PS51257">
    <property type="entry name" value="PROKAR_LIPOPROTEIN"/>
    <property type="match status" value="1"/>
</dbReference>
<evidence type="ECO:0000313" key="3">
    <source>
        <dbReference type="Proteomes" id="UP000279911"/>
    </source>
</evidence>
<evidence type="ECO:0000313" key="2">
    <source>
        <dbReference type="EMBL" id="RSD29043.1"/>
    </source>
</evidence>
<proteinExistence type="predicted"/>
<dbReference type="Proteomes" id="UP000279911">
    <property type="component" value="Unassembled WGS sequence"/>
</dbReference>
<accession>A0A427TX42</accession>
<protein>
    <recommendedName>
        <fullName evidence="4">Redoxin domain-containing protein</fullName>
    </recommendedName>
</protein>
<reference evidence="3" key="1">
    <citation type="submission" date="2018-12" db="EMBL/GenBank/DDBJ databases">
        <title>Bacillus chawlae sp. nov., Bacillus glennii sp. nov., and Bacillus saganii sp. nov. Isolated from the Vehicle Assembly Building at Kennedy Space Center where the Viking Spacecraft were Assembled.</title>
        <authorList>
            <person name="Seuylemezian A."/>
            <person name="Vaishampayan P."/>
        </authorList>
    </citation>
    <scope>NUCLEOTIDE SEQUENCE [LARGE SCALE GENOMIC DNA]</scope>
    <source>
        <strain evidence="3">DSM 13966</strain>
    </source>
</reference>
<evidence type="ECO:0008006" key="4">
    <source>
        <dbReference type="Google" id="ProtNLM"/>
    </source>
</evidence>
<keyword evidence="1" id="KW-0732">Signal</keyword>
<organism evidence="2 3">
    <name type="scientific">Mesobacillus subterraneus</name>
    <dbReference type="NCBI Taxonomy" id="285983"/>
    <lineage>
        <taxon>Bacteria</taxon>
        <taxon>Bacillati</taxon>
        <taxon>Bacillota</taxon>
        <taxon>Bacilli</taxon>
        <taxon>Bacillales</taxon>
        <taxon>Bacillaceae</taxon>
        <taxon>Mesobacillus</taxon>
    </lineage>
</organism>
<dbReference type="AlphaFoldDB" id="A0A427TX42"/>
<dbReference type="EMBL" id="RSFW01000003">
    <property type="protein sequence ID" value="RSD29043.1"/>
    <property type="molecule type" value="Genomic_DNA"/>
</dbReference>
<feature type="signal peptide" evidence="1">
    <location>
        <begin position="1"/>
        <end position="22"/>
    </location>
</feature>
<gene>
    <name evidence="2" type="ORF">EJA10_02735</name>
</gene>
<comment type="caution">
    <text evidence="2">The sequence shown here is derived from an EMBL/GenBank/DDBJ whole genome shotgun (WGS) entry which is preliminary data.</text>
</comment>